<dbReference type="InterPro" id="IPR007881">
    <property type="entry name" value="UNC-50"/>
</dbReference>
<accession>A0A7S3Q6H0</accession>
<feature type="compositionally biased region" description="Low complexity" evidence="6">
    <location>
        <begin position="24"/>
        <end position="37"/>
    </location>
</feature>
<reference evidence="8" key="1">
    <citation type="submission" date="2021-01" db="EMBL/GenBank/DDBJ databases">
        <authorList>
            <person name="Corre E."/>
            <person name="Pelletier E."/>
            <person name="Niang G."/>
            <person name="Scheremetjew M."/>
            <person name="Finn R."/>
            <person name="Kale V."/>
            <person name="Holt S."/>
            <person name="Cochrane G."/>
            <person name="Meng A."/>
            <person name="Brown T."/>
            <person name="Cohen L."/>
        </authorList>
    </citation>
    <scope>NUCLEOTIDE SEQUENCE</scope>
    <source>
        <strain evidence="8">MM31A-1</strain>
    </source>
</reference>
<dbReference type="PANTHER" id="PTHR12841">
    <property type="entry name" value="PROTEIN UNC-50 HOMOLOG"/>
    <property type="match status" value="1"/>
</dbReference>
<dbReference type="GO" id="GO:0000139">
    <property type="term" value="C:Golgi membrane"/>
    <property type="evidence" value="ECO:0007669"/>
    <property type="project" value="TreeGrafter"/>
</dbReference>
<feature type="transmembrane region" description="Helical" evidence="7">
    <location>
        <begin position="337"/>
        <end position="355"/>
    </location>
</feature>
<keyword evidence="4 7" id="KW-1133">Transmembrane helix</keyword>
<dbReference type="PANTHER" id="PTHR12841:SF6">
    <property type="entry name" value="PROTEIN UNC-50 HOMOLOG"/>
    <property type="match status" value="1"/>
</dbReference>
<feature type="region of interest" description="Disordered" evidence="6">
    <location>
        <begin position="1"/>
        <end position="72"/>
    </location>
</feature>
<evidence type="ECO:0000256" key="3">
    <source>
        <dbReference type="ARBA" id="ARBA00022692"/>
    </source>
</evidence>
<feature type="transmembrane region" description="Helical" evidence="7">
    <location>
        <begin position="194"/>
        <end position="218"/>
    </location>
</feature>
<feature type="transmembrane region" description="Helical" evidence="7">
    <location>
        <begin position="162"/>
        <end position="182"/>
    </location>
</feature>
<comment type="subcellular location">
    <subcellularLocation>
        <location evidence="1">Membrane</location>
        <topology evidence="1">Multi-pass membrane protein</topology>
    </subcellularLocation>
</comment>
<evidence type="ECO:0000313" key="8">
    <source>
        <dbReference type="EMBL" id="CAE0467421.1"/>
    </source>
</evidence>
<feature type="compositionally biased region" description="Polar residues" evidence="6">
    <location>
        <begin position="1"/>
        <end position="17"/>
    </location>
</feature>
<gene>
    <name evidence="8" type="ORF">CDEB00056_LOCUS12273</name>
</gene>
<keyword evidence="3 7" id="KW-0812">Transmembrane</keyword>
<evidence type="ECO:0000256" key="4">
    <source>
        <dbReference type="ARBA" id="ARBA00022989"/>
    </source>
</evidence>
<comment type="similarity">
    <text evidence="2">Belongs to the unc-50 family.</text>
</comment>
<evidence type="ECO:0000256" key="5">
    <source>
        <dbReference type="ARBA" id="ARBA00023136"/>
    </source>
</evidence>
<evidence type="ECO:0000256" key="1">
    <source>
        <dbReference type="ARBA" id="ARBA00004141"/>
    </source>
</evidence>
<feature type="compositionally biased region" description="Polar residues" evidence="6">
    <location>
        <begin position="44"/>
        <end position="54"/>
    </location>
</feature>
<organism evidence="8">
    <name type="scientific">Chaetoceros debilis</name>
    <dbReference type="NCBI Taxonomy" id="122233"/>
    <lineage>
        <taxon>Eukaryota</taxon>
        <taxon>Sar</taxon>
        <taxon>Stramenopiles</taxon>
        <taxon>Ochrophyta</taxon>
        <taxon>Bacillariophyta</taxon>
        <taxon>Coscinodiscophyceae</taxon>
        <taxon>Chaetocerotophycidae</taxon>
        <taxon>Chaetocerotales</taxon>
        <taxon>Chaetocerotaceae</taxon>
        <taxon>Chaetoceros</taxon>
    </lineage>
</organism>
<evidence type="ECO:0000256" key="2">
    <source>
        <dbReference type="ARBA" id="ARBA00006293"/>
    </source>
</evidence>
<dbReference type="EMBL" id="HBIO01015918">
    <property type="protein sequence ID" value="CAE0467421.1"/>
    <property type="molecule type" value="Transcribed_RNA"/>
</dbReference>
<name>A0A7S3Q6H0_9STRA</name>
<keyword evidence="5 7" id="KW-0472">Membrane</keyword>
<sequence>MSTTTLPPGSSDPQIQSGSGGYVSNSNNNNNSSTNNTNRRRNNVPNYLQGNTINSRHSQSHSHSHHSHSSSSLWTPALYCSRLIDVSQMDIQSALDQMRSLLTVGVGGIISSICSGSGGSGFSNSNSNSGGLIGNMGGNYSIGKLAYYRKQTKNHWARDDPAFVAIQIGMLLVASMAHAIAFQSGSILSTTIKFAFHSIVINYLLVGSVMATVTRYIANTHLIQASSSSSSSTTSASTSTSTSSLSSSPTTSQNTSTMHVRQSVEWMYAFDVHCNAFLPFFTILYIVQFFLLPLVLAPGFFPFLASNTIYSLAFGHYIYVTHLGYRVLPFLHRTEVFLVPVCGVVFVFLLNWIGYPFGFGWNASRIMAHLYFGDGTI</sequence>
<feature type="compositionally biased region" description="Basic residues" evidence="6">
    <location>
        <begin position="58"/>
        <end position="68"/>
    </location>
</feature>
<evidence type="ECO:0000256" key="7">
    <source>
        <dbReference type="SAM" id="Phobius"/>
    </source>
</evidence>
<dbReference type="Pfam" id="PF05216">
    <property type="entry name" value="UNC-50"/>
    <property type="match status" value="1"/>
</dbReference>
<dbReference type="AlphaFoldDB" id="A0A7S3Q6H0"/>
<feature type="transmembrane region" description="Helical" evidence="7">
    <location>
        <begin position="308"/>
        <end position="325"/>
    </location>
</feature>
<evidence type="ECO:0000256" key="6">
    <source>
        <dbReference type="SAM" id="MobiDB-lite"/>
    </source>
</evidence>
<feature type="transmembrane region" description="Helical" evidence="7">
    <location>
        <begin position="276"/>
        <end position="296"/>
    </location>
</feature>
<protein>
    <submittedName>
        <fullName evidence="8">Uncharacterized protein</fullName>
    </submittedName>
</protein>
<proteinExistence type="inferred from homology"/>